<protein>
    <submittedName>
        <fullName evidence="2">Uncharacterized protein</fullName>
    </submittedName>
</protein>
<feature type="compositionally biased region" description="Basic and acidic residues" evidence="1">
    <location>
        <begin position="65"/>
        <end position="76"/>
    </location>
</feature>
<proteinExistence type="predicted"/>
<dbReference type="Proteomes" id="UP000075243">
    <property type="component" value="Unassembled WGS sequence"/>
</dbReference>
<keyword evidence="3" id="KW-1185">Reference proteome</keyword>
<accession>A0A151QVR3</accession>
<evidence type="ECO:0000256" key="1">
    <source>
        <dbReference type="SAM" id="MobiDB-lite"/>
    </source>
</evidence>
<dbReference type="OMA" id="FLEFVSC"/>
<feature type="region of interest" description="Disordered" evidence="1">
    <location>
        <begin position="14"/>
        <end position="105"/>
    </location>
</feature>
<organism evidence="2 3">
    <name type="scientific">Cajanus cajan</name>
    <name type="common">Pigeon pea</name>
    <name type="synonym">Cajanus indicus</name>
    <dbReference type="NCBI Taxonomy" id="3821"/>
    <lineage>
        <taxon>Eukaryota</taxon>
        <taxon>Viridiplantae</taxon>
        <taxon>Streptophyta</taxon>
        <taxon>Embryophyta</taxon>
        <taxon>Tracheophyta</taxon>
        <taxon>Spermatophyta</taxon>
        <taxon>Magnoliopsida</taxon>
        <taxon>eudicotyledons</taxon>
        <taxon>Gunneridae</taxon>
        <taxon>Pentapetalae</taxon>
        <taxon>rosids</taxon>
        <taxon>fabids</taxon>
        <taxon>Fabales</taxon>
        <taxon>Fabaceae</taxon>
        <taxon>Papilionoideae</taxon>
        <taxon>50 kb inversion clade</taxon>
        <taxon>NPAAA clade</taxon>
        <taxon>indigoferoid/millettioid clade</taxon>
        <taxon>Phaseoleae</taxon>
        <taxon>Cajanus</taxon>
    </lineage>
</organism>
<sequence length="121" mass="13230">MRFLLEFVACCGSPVQGESKPVLTRPPEEETSLVSATPSAVLIRRSYRKKQRMGSAEWRPSLRPISEDSPRERESPRTSSASSTGRDAKRRSPGGGGGKVRLRSYSDSNYGSVNVIAFLAV</sequence>
<dbReference type="EMBL" id="KQ484632">
    <property type="protein sequence ID" value="KYP34295.1"/>
    <property type="molecule type" value="Genomic_DNA"/>
</dbReference>
<evidence type="ECO:0000313" key="2">
    <source>
        <dbReference type="EMBL" id="KYP34295.1"/>
    </source>
</evidence>
<dbReference type="PANTHER" id="PTHR35318">
    <property type="entry name" value="BNAA10G08410D PROTEIN"/>
    <property type="match status" value="1"/>
</dbReference>
<dbReference type="Gramene" id="C.cajan_42336.t">
    <property type="protein sequence ID" value="C.cajan_42336.t.cds1"/>
    <property type="gene ID" value="C.cajan_42336"/>
</dbReference>
<evidence type="ECO:0000313" key="3">
    <source>
        <dbReference type="Proteomes" id="UP000075243"/>
    </source>
</evidence>
<gene>
    <name evidence="2" type="ORF">KK1_044779</name>
</gene>
<name>A0A151QVR3_CAJCA</name>
<reference evidence="2" key="1">
    <citation type="journal article" date="2012" name="Nat. Biotechnol.">
        <title>Draft genome sequence of pigeonpea (Cajanus cajan), an orphan legume crop of resource-poor farmers.</title>
        <authorList>
            <person name="Varshney R.K."/>
            <person name="Chen W."/>
            <person name="Li Y."/>
            <person name="Bharti A.K."/>
            <person name="Saxena R.K."/>
            <person name="Schlueter J.A."/>
            <person name="Donoghue M.T."/>
            <person name="Azam S."/>
            <person name="Fan G."/>
            <person name="Whaley A.M."/>
            <person name="Farmer A.D."/>
            <person name="Sheridan J."/>
            <person name="Iwata A."/>
            <person name="Tuteja R."/>
            <person name="Penmetsa R.V."/>
            <person name="Wu W."/>
            <person name="Upadhyaya H.D."/>
            <person name="Yang S.P."/>
            <person name="Shah T."/>
            <person name="Saxena K.B."/>
            <person name="Michael T."/>
            <person name="McCombie W.R."/>
            <person name="Yang B."/>
            <person name="Zhang G."/>
            <person name="Yang H."/>
            <person name="Wang J."/>
            <person name="Spillane C."/>
            <person name="Cook D.R."/>
            <person name="May G.D."/>
            <person name="Xu X."/>
            <person name="Jackson S.A."/>
        </authorList>
    </citation>
    <scope>NUCLEOTIDE SEQUENCE [LARGE SCALE GENOMIC DNA]</scope>
</reference>
<dbReference type="PANTHER" id="PTHR35318:SF2">
    <property type="entry name" value="OS08G0138900 PROTEIN"/>
    <property type="match status" value="1"/>
</dbReference>
<dbReference type="AlphaFoldDB" id="A0A151QVR3"/>